<dbReference type="CDD" id="cd00038">
    <property type="entry name" value="CAP_ED"/>
    <property type="match status" value="1"/>
</dbReference>
<dbReference type="RefSeq" id="WP_184415044.1">
    <property type="nucleotide sequence ID" value="NZ_JACIGE010000005.1"/>
</dbReference>
<dbReference type="Gene3D" id="1.10.10.10">
    <property type="entry name" value="Winged helix-like DNA-binding domain superfamily/Winged helix DNA-binding domain"/>
    <property type="match status" value="1"/>
</dbReference>
<sequence length="229" mass="25034">MHALPHLSAAHPSAATRLPPALLERFARQRLARGHLLSTPGAAHNRILYLQEGRIRVFVASEDKELTLAYLSAGELFSTHTRAYLRCESACTLLSMPTGEFARSMANEPGMLGLVMPVLGRILDNSIALIEDLAFRDVAGRLARFMLVSARQQGVALAPGMRFTLDLAASEIALLLGCTRQTVSSLFKRMEREAIITRSARRQFVVLQPDLLLRWQEGGAAADSAETVG</sequence>
<keyword evidence="2" id="KW-0238">DNA-binding</keyword>
<evidence type="ECO:0000256" key="3">
    <source>
        <dbReference type="ARBA" id="ARBA00023163"/>
    </source>
</evidence>
<protein>
    <submittedName>
        <fullName evidence="6">CRP-like cAMP-binding protein</fullName>
    </submittedName>
</protein>
<dbReference type="Proteomes" id="UP000587070">
    <property type="component" value="Unassembled WGS sequence"/>
</dbReference>
<feature type="domain" description="Cyclic nucleotide-binding" evidence="4">
    <location>
        <begin position="22"/>
        <end position="78"/>
    </location>
</feature>
<evidence type="ECO:0000256" key="2">
    <source>
        <dbReference type="ARBA" id="ARBA00023125"/>
    </source>
</evidence>
<dbReference type="InterPro" id="IPR012318">
    <property type="entry name" value="HTH_CRP"/>
</dbReference>
<dbReference type="Pfam" id="PF13545">
    <property type="entry name" value="HTH_Crp_2"/>
    <property type="match status" value="1"/>
</dbReference>
<gene>
    <name evidence="6" type="ORF">GGD90_001820</name>
</gene>
<dbReference type="InterPro" id="IPR036390">
    <property type="entry name" value="WH_DNA-bd_sf"/>
</dbReference>
<evidence type="ECO:0000313" key="6">
    <source>
        <dbReference type="EMBL" id="MBB4247449.1"/>
    </source>
</evidence>
<dbReference type="SUPFAM" id="SSF51206">
    <property type="entry name" value="cAMP-binding domain-like"/>
    <property type="match status" value="1"/>
</dbReference>
<dbReference type="EMBL" id="JACIGE010000005">
    <property type="protein sequence ID" value="MBB4247449.1"/>
    <property type="molecule type" value="Genomic_DNA"/>
</dbReference>
<reference evidence="6 7" key="1">
    <citation type="submission" date="2020-08" db="EMBL/GenBank/DDBJ databases">
        <title>Genome sequencing of Purple Non-Sulfur Bacteria from various extreme environments.</title>
        <authorList>
            <person name="Mayer M."/>
        </authorList>
    </citation>
    <scope>NUCLEOTIDE SEQUENCE [LARGE SCALE GENOMIC DNA]</scope>
    <source>
        <strain evidence="6 7">2761</strain>
    </source>
</reference>
<dbReference type="PROSITE" id="PS50042">
    <property type="entry name" value="CNMP_BINDING_3"/>
    <property type="match status" value="1"/>
</dbReference>
<dbReference type="InterPro" id="IPR018490">
    <property type="entry name" value="cNMP-bd_dom_sf"/>
</dbReference>
<organism evidence="6 7">
    <name type="scientific">Rhodocyclus tenuis</name>
    <name type="common">Rhodospirillum tenue</name>
    <dbReference type="NCBI Taxonomy" id="1066"/>
    <lineage>
        <taxon>Bacteria</taxon>
        <taxon>Pseudomonadati</taxon>
        <taxon>Pseudomonadota</taxon>
        <taxon>Betaproteobacteria</taxon>
        <taxon>Rhodocyclales</taxon>
        <taxon>Rhodocyclaceae</taxon>
        <taxon>Rhodocyclus</taxon>
    </lineage>
</organism>
<evidence type="ECO:0000259" key="5">
    <source>
        <dbReference type="PROSITE" id="PS51063"/>
    </source>
</evidence>
<keyword evidence="3" id="KW-0804">Transcription</keyword>
<comment type="caution">
    <text evidence="6">The sequence shown here is derived from an EMBL/GenBank/DDBJ whole genome shotgun (WGS) entry which is preliminary data.</text>
</comment>
<dbReference type="InterPro" id="IPR014710">
    <property type="entry name" value="RmlC-like_jellyroll"/>
</dbReference>
<evidence type="ECO:0000259" key="4">
    <source>
        <dbReference type="PROSITE" id="PS50042"/>
    </source>
</evidence>
<keyword evidence="1" id="KW-0805">Transcription regulation</keyword>
<evidence type="ECO:0000256" key="1">
    <source>
        <dbReference type="ARBA" id="ARBA00023015"/>
    </source>
</evidence>
<dbReference type="AlphaFoldDB" id="A0A840GGY5"/>
<name>A0A840GGY5_RHOTE</name>
<proteinExistence type="predicted"/>
<dbReference type="InterPro" id="IPR000595">
    <property type="entry name" value="cNMP-bd_dom"/>
</dbReference>
<dbReference type="SMART" id="SM00419">
    <property type="entry name" value="HTH_CRP"/>
    <property type="match status" value="1"/>
</dbReference>
<dbReference type="InterPro" id="IPR036388">
    <property type="entry name" value="WH-like_DNA-bd_sf"/>
</dbReference>
<dbReference type="GO" id="GO:0006355">
    <property type="term" value="P:regulation of DNA-templated transcription"/>
    <property type="evidence" value="ECO:0007669"/>
    <property type="project" value="InterPro"/>
</dbReference>
<dbReference type="Gene3D" id="2.60.120.10">
    <property type="entry name" value="Jelly Rolls"/>
    <property type="match status" value="1"/>
</dbReference>
<dbReference type="CDD" id="cd00092">
    <property type="entry name" value="HTH_CRP"/>
    <property type="match status" value="1"/>
</dbReference>
<keyword evidence="7" id="KW-1185">Reference proteome</keyword>
<accession>A0A840GGY5</accession>
<dbReference type="PROSITE" id="PS51063">
    <property type="entry name" value="HTH_CRP_2"/>
    <property type="match status" value="1"/>
</dbReference>
<dbReference type="GO" id="GO:0003677">
    <property type="term" value="F:DNA binding"/>
    <property type="evidence" value="ECO:0007669"/>
    <property type="project" value="UniProtKB-KW"/>
</dbReference>
<dbReference type="SUPFAM" id="SSF46785">
    <property type="entry name" value="Winged helix' DNA-binding domain"/>
    <property type="match status" value="1"/>
</dbReference>
<evidence type="ECO:0000313" key="7">
    <source>
        <dbReference type="Proteomes" id="UP000587070"/>
    </source>
</evidence>
<feature type="domain" description="HTH crp-type" evidence="5">
    <location>
        <begin position="136"/>
        <end position="210"/>
    </location>
</feature>